<dbReference type="EMBL" id="FOCP01000009">
    <property type="protein sequence ID" value="SEN18622.1"/>
    <property type="molecule type" value="Genomic_DNA"/>
</dbReference>
<dbReference type="SUPFAM" id="SSF52980">
    <property type="entry name" value="Restriction endonuclease-like"/>
    <property type="match status" value="1"/>
</dbReference>
<dbReference type="Proteomes" id="UP000199459">
    <property type="component" value="Unassembled WGS sequence"/>
</dbReference>
<feature type="domain" description="UvrD-like helicase ATP-binding" evidence="16">
    <location>
        <begin position="6"/>
        <end position="492"/>
    </location>
</feature>
<keyword evidence="6 18" id="KW-0269">Exonuclease</keyword>
<dbReference type="GO" id="GO:0004527">
    <property type="term" value="F:exonuclease activity"/>
    <property type="evidence" value="ECO:0007669"/>
    <property type="project" value="UniProtKB-KW"/>
</dbReference>
<dbReference type="Pfam" id="PF13361">
    <property type="entry name" value="UvrD_C"/>
    <property type="match status" value="2"/>
</dbReference>
<reference evidence="18 19" key="1">
    <citation type="submission" date="2016-10" db="EMBL/GenBank/DDBJ databases">
        <authorList>
            <person name="de Groot N.N."/>
        </authorList>
    </citation>
    <scope>NUCLEOTIDE SEQUENCE [LARGE SCALE GENOMIC DNA]</scope>
    <source>
        <strain evidence="18 19">Nm22</strain>
    </source>
</reference>
<dbReference type="Gene3D" id="3.90.320.10">
    <property type="match status" value="1"/>
</dbReference>
<evidence type="ECO:0000256" key="3">
    <source>
        <dbReference type="ARBA" id="ARBA00022763"/>
    </source>
</evidence>
<dbReference type="RefSeq" id="WP_090631090.1">
    <property type="nucleotide sequence ID" value="NZ_FOCP01000009.1"/>
</dbReference>
<keyword evidence="10" id="KW-0413">Isomerase</keyword>
<dbReference type="EC" id="5.6.2.4" evidence="12"/>
<evidence type="ECO:0000256" key="10">
    <source>
        <dbReference type="ARBA" id="ARBA00023235"/>
    </source>
</evidence>
<evidence type="ECO:0000259" key="17">
    <source>
        <dbReference type="PROSITE" id="PS51217"/>
    </source>
</evidence>
<keyword evidence="1" id="KW-0540">Nuclease</keyword>
<keyword evidence="7 15" id="KW-0067">ATP-binding</keyword>
<evidence type="ECO:0000256" key="4">
    <source>
        <dbReference type="ARBA" id="ARBA00022801"/>
    </source>
</evidence>
<protein>
    <recommendedName>
        <fullName evidence="12">DNA 3'-5' helicase</fullName>
        <ecNumber evidence="12">5.6.2.4</ecNumber>
    </recommendedName>
    <alternativeName>
        <fullName evidence="13">DNA 3'-5' helicase II</fullName>
    </alternativeName>
</protein>
<dbReference type="InterPro" id="IPR011604">
    <property type="entry name" value="PDDEXK-like_dom_sf"/>
</dbReference>
<gene>
    <name evidence="18" type="ORF">SAMN05216325_109108</name>
</gene>
<dbReference type="GO" id="GO:0000725">
    <property type="term" value="P:recombinational repair"/>
    <property type="evidence" value="ECO:0007669"/>
    <property type="project" value="TreeGrafter"/>
</dbReference>
<dbReference type="PANTHER" id="PTHR11070">
    <property type="entry name" value="UVRD / RECB / PCRA DNA HELICASE FAMILY MEMBER"/>
    <property type="match status" value="1"/>
</dbReference>
<dbReference type="InterPro" id="IPR038726">
    <property type="entry name" value="PDDEXK_AddAB-type"/>
</dbReference>
<evidence type="ECO:0000313" key="19">
    <source>
        <dbReference type="Proteomes" id="UP000199459"/>
    </source>
</evidence>
<dbReference type="GO" id="GO:0005829">
    <property type="term" value="C:cytosol"/>
    <property type="evidence" value="ECO:0007669"/>
    <property type="project" value="TreeGrafter"/>
</dbReference>
<dbReference type="GO" id="GO:0003677">
    <property type="term" value="F:DNA binding"/>
    <property type="evidence" value="ECO:0007669"/>
    <property type="project" value="UniProtKB-KW"/>
</dbReference>
<evidence type="ECO:0000256" key="9">
    <source>
        <dbReference type="ARBA" id="ARBA00023204"/>
    </source>
</evidence>
<dbReference type="InterPro" id="IPR014016">
    <property type="entry name" value="UvrD-like_ATP-bd"/>
</dbReference>
<evidence type="ECO:0000256" key="13">
    <source>
        <dbReference type="ARBA" id="ARBA00034923"/>
    </source>
</evidence>
<comment type="catalytic activity">
    <reaction evidence="14">
        <text>ATP + H2O = ADP + phosphate + H(+)</text>
        <dbReference type="Rhea" id="RHEA:13065"/>
        <dbReference type="ChEBI" id="CHEBI:15377"/>
        <dbReference type="ChEBI" id="CHEBI:15378"/>
        <dbReference type="ChEBI" id="CHEBI:30616"/>
        <dbReference type="ChEBI" id="CHEBI:43474"/>
        <dbReference type="ChEBI" id="CHEBI:456216"/>
        <dbReference type="EC" id="5.6.2.4"/>
    </reaction>
</comment>
<dbReference type="Gene3D" id="3.40.50.300">
    <property type="entry name" value="P-loop containing nucleotide triphosphate hydrolases"/>
    <property type="match status" value="4"/>
</dbReference>
<accession>A0A1H8EGL5</accession>
<sequence>MIKSRDPSDAAERLRAIDPGCSFIVQAPAGSGKTGLLIQRYLRLLVCVNEPEEIVAITFTRKAAAEMRERIVKALDAANGAGHPGNAFDKLTYELATAVMLHDQRSGWKLVENPMRLRIQTIDALCASLTRQMPVLSKFGSQPEVSGNVQKLYREAARATIALLDQDPGVADDIAILLEHLDNDIARIESLLASMLARRDHWLRHIHGKRRTRDELESSLGNIRNKKVAQLHRLLPDEVHQELLALLRYAAANLTAEKKTSVLALCDGLDCLPNNVDQCCGIAELLLKTDGQWRDRVDARQGFPAGKTKIEKETAGVWKERFLKLLDRLKSNQPLQRLLCDIRSLPPPAYNEEQWKILGTITRLLPLAVVQLKIIFQMTGQVDFTEIMQSALAALGESEKPTDLALALDYRIKHILVDEFQDTSISQYRLIEKLIAGWEPGDGRSLFAVGDPMQSIYRFREAEVGLFLQARQTGIGHIDLHSITLRSNFRSQRGIVDWINDAFKQIMPVTEDVTVGAVTYAPAIAMRDTLENTAVTVYPAFENDRVAEAEKVLDVIVQTRVNYPGDSIAVLVRNRSHLSEIVASLQSYGLRFHAVEIDALSKKPVVQDLLMLTRALLDPADRLAWLAILRAPWCGLQLDDLQALASIQAVQSERQSKQQPQTILELINANETYHCLSCDGARRLKVVAKLLTQCIGNRYRQSLRATVEAVWLTLGGPGCVGIQHRMNLTAENQILQFKPEKLKTGTLNDAMVYLDYLEAHECACSITDWDEFEEGLSRLFAAPDTEAGDRLQIMTIHKAKGLEFDTVLLPGLGYSSRNNERQLLRWMEQPRQIHQPDAGQNSIGTSDVDLFLAPIQRSGRENDTINFWLESLEREKEEYEVERLLYVAATRAKKYLHLFGHVSVNGKNIKSGRSIFPQPRAGSLLNRLWPAVGHIYINAVEHNKADNTENLKRRVESEKKTNIDQSIIRLESGWQLPEAPAQIDWQLTGDTGKTEPAIEFSWAGELAKHVGSVVHRWLQQIAEDKLQGWTAHRINTLRKKIINGLLMKGISNETEVLEQAVERVVIALVNSITDKRGRWILGEQGDAQNELKLTGTINGKATEFVIDRTFCDNNGVRWIIDYKTSSHEGSSLEEFLDMEQKRYTFQLNSYAALFQKIEKRPICLGLYFPMMPGWRTWVYSEKNP</sequence>
<keyword evidence="4 15" id="KW-0378">Hydrolase</keyword>
<evidence type="ECO:0000256" key="1">
    <source>
        <dbReference type="ARBA" id="ARBA00022722"/>
    </source>
</evidence>
<evidence type="ECO:0000259" key="16">
    <source>
        <dbReference type="PROSITE" id="PS51198"/>
    </source>
</evidence>
<evidence type="ECO:0000256" key="12">
    <source>
        <dbReference type="ARBA" id="ARBA00034808"/>
    </source>
</evidence>
<evidence type="ECO:0000256" key="14">
    <source>
        <dbReference type="ARBA" id="ARBA00048988"/>
    </source>
</evidence>
<name>A0A1H8EGL5_9PROT</name>
<dbReference type="OrthoDB" id="5905204at2"/>
<dbReference type="InterPro" id="IPR027417">
    <property type="entry name" value="P-loop_NTPase"/>
</dbReference>
<dbReference type="SUPFAM" id="SSF52540">
    <property type="entry name" value="P-loop containing nucleoside triphosphate hydrolases"/>
    <property type="match status" value="1"/>
</dbReference>
<dbReference type="STRING" id="917.SAMN05216326_108100"/>
<dbReference type="Pfam" id="PF12705">
    <property type="entry name" value="PDDEXK_1"/>
    <property type="match status" value="1"/>
</dbReference>
<dbReference type="PANTHER" id="PTHR11070:SF2">
    <property type="entry name" value="ATP-DEPENDENT DNA HELICASE SRS2"/>
    <property type="match status" value="1"/>
</dbReference>
<dbReference type="InterPro" id="IPR014017">
    <property type="entry name" value="DNA_helicase_UvrD-like_C"/>
</dbReference>
<dbReference type="Pfam" id="PF00580">
    <property type="entry name" value="UvrD-helicase"/>
    <property type="match status" value="1"/>
</dbReference>
<evidence type="ECO:0000256" key="2">
    <source>
        <dbReference type="ARBA" id="ARBA00022741"/>
    </source>
</evidence>
<evidence type="ECO:0000256" key="11">
    <source>
        <dbReference type="ARBA" id="ARBA00034617"/>
    </source>
</evidence>
<keyword evidence="5 15" id="KW-0347">Helicase</keyword>
<comment type="catalytic activity">
    <reaction evidence="11">
        <text>Couples ATP hydrolysis with the unwinding of duplex DNA by translocating in the 3'-5' direction.</text>
        <dbReference type="EC" id="5.6.2.4"/>
    </reaction>
</comment>
<dbReference type="InterPro" id="IPR000212">
    <property type="entry name" value="DNA_helicase_UvrD/REP"/>
</dbReference>
<evidence type="ECO:0000256" key="15">
    <source>
        <dbReference type="PROSITE-ProRule" id="PRU00560"/>
    </source>
</evidence>
<proteinExistence type="predicted"/>
<keyword evidence="9" id="KW-0234">DNA repair</keyword>
<evidence type="ECO:0000256" key="6">
    <source>
        <dbReference type="ARBA" id="ARBA00022839"/>
    </source>
</evidence>
<keyword evidence="8" id="KW-0238">DNA-binding</keyword>
<dbReference type="GO" id="GO:0043138">
    <property type="term" value="F:3'-5' DNA helicase activity"/>
    <property type="evidence" value="ECO:0007669"/>
    <property type="project" value="UniProtKB-EC"/>
</dbReference>
<dbReference type="PROSITE" id="PS51217">
    <property type="entry name" value="UVRD_HELICASE_CTER"/>
    <property type="match status" value="1"/>
</dbReference>
<dbReference type="GO" id="GO:0005524">
    <property type="term" value="F:ATP binding"/>
    <property type="evidence" value="ECO:0007669"/>
    <property type="project" value="UniProtKB-UniRule"/>
</dbReference>
<keyword evidence="3" id="KW-0227">DNA damage</keyword>
<organism evidence="18 19">
    <name type="scientific">Nitrosomonas marina</name>
    <dbReference type="NCBI Taxonomy" id="917"/>
    <lineage>
        <taxon>Bacteria</taxon>
        <taxon>Pseudomonadati</taxon>
        <taxon>Pseudomonadota</taxon>
        <taxon>Betaproteobacteria</taxon>
        <taxon>Nitrosomonadales</taxon>
        <taxon>Nitrosomonadaceae</taxon>
        <taxon>Nitrosomonas</taxon>
    </lineage>
</organism>
<evidence type="ECO:0000256" key="5">
    <source>
        <dbReference type="ARBA" id="ARBA00022806"/>
    </source>
</evidence>
<feature type="domain" description="UvrD-like helicase C-terminal" evidence="17">
    <location>
        <begin position="504"/>
        <end position="801"/>
    </location>
</feature>
<evidence type="ECO:0000256" key="8">
    <source>
        <dbReference type="ARBA" id="ARBA00023125"/>
    </source>
</evidence>
<keyword evidence="2 15" id="KW-0547">Nucleotide-binding</keyword>
<evidence type="ECO:0000256" key="7">
    <source>
        <dbReference type="ARBA" id="ARBA00022840"/>
    </source>
</evidence>
<feature type="binding site" evidence="15">
    <location>
        <begin position="27"/>
        <end position="34"/>
    </location>
    <ligand>
        <name>ATP</name>
        <dbReference type="ChEBI" id="CHEBI:30616"/>
    </ligand>
</feature>
<dbReference type="AlphaFoldDB" id="A0A1H8EGL5"/>
<evidence type="ECO:0000313" key="18">
    <source>
        <dbReference type="EMBL" id="SEN18622.1"/>
    </source>
</evidence>
<dbReference type="PROSITE" id="PS51198">
    <property type="entry name" value="UVRD_HELICASE_ATP_BIND"/>
    <property type="match status" value="1"/>
</dbReference>
<dbReference type="GO" id="GO:0033202">
    <property type="term" value="C:DNA helicase complex"/>
    <property type="evidence" value="ECO:0007669"/>
    <property type="project" value="TreeGrafter"/>
</dbReference>
<dbReference type="InterPro" id="IPR011335">
    <property type="entry name" value="Restrct_endonuc-II-like"/>
</dbReference>